<comment type="caution">
    <text evidence="2">The sequence shown here is derived from an EMBL/GenBank/DDBJ whole genome shotgun (WGS) entry which is preliminary data.</text>
</comment>
<dbReference type="EMBL" id="CAUOFW020005957">
    <property type="protein sequence ID" value="CAK9172329.1"/>
    <property type="molecule type" value="Genomic_DNA"/>
</dbReference>
<accession>A0ABC8TT14</accession>
<protein>
    <submittedName>
        <fullName evidence="2">Uncharacterized protein</fullName>
    </submittedName>
</protein>
<evidence type="ECO:0000256" key="1">
    <source>
        <dbReference type="SAM" id="MobiDB-lite"/>
    </source>
</evidence>
<evidence type="ECO:0000313" key="3">
    <source>
        <dbReference type="Proteomes" id="UP001642360"/>
    </source>
</evidence>
<organism evidence="2 3">
    <name type="scientific">Ilex paraguariensis</name>
    <name type="common">yerba mate</name>
    <dbReference type="NCBI Taxonomy" id="185542"/>
    <lineage>
        <taxon>Eukaryota</taxon>
        <taxon>Viridiplantae</taxon>
        <taxon>Streptophyta</taxon>
        <taxon>Embryophyta</taxon>
        <taxon>Tracheophyta</taxon>
        <taxon>Spermatophyta</taxon>
        <taxon>Magnoliopsida</taxon>
        <taxon>eudicotyledons</taxon>
        <taxon>Gunneridae</taxon>
        <taxon>Pentapetalae</taxon>
        <taxon>asterids</taxon>
        <taxon>campanulids</taxon>
        <taxon>Aquifoliales</taxon>
        <taxon>Aquifoliaceae</taxon>
        <taxon>Ilex</taxon>
    </lineage>
</organism>
<keyword evidence="3" id="KW-1185">Reference proteome</keyword>
<proteinExistence type="predicted"/>
<sequence>MLDTGKSSTGKVSEEEEDYHERSINKIKDMTQATDLGSKPDWKIQEPFGTLKKAMSSGTIEGPPRRMVLKTHPRRQPTNLGCGDYDEWTPDRRRTQQSTEEQFGPHLRADEQSTRMPNQRIEQVAIKYVERYPNASEKRIALSRKMVRGCPKMEKLGETKSSRHHKIHPSNEDWIDGDLFSDLSNMVLGGGLDPELEETILLNATKKAFHPRMLEGK</sequence>
<dbReference type="Proteomes" id="UP001642360">
    <property type="component" value="Unassembled WGS sequence"/>
</dbReference>
<feature type="region of interest" description="Disordered" evidence="1">
    <location>
        <begin position="1"/>
        <end position="89"/>
    </location>
</feature>
<evidence type="ECO:0000313" key="2">
    <source>
        <dbReference type="EMBL" id="CAK9172329.1"/>
    </source>
</evidence>
<reference evidence="2 3" key="1">
    <citation type="submission" date="2024-02" db="EMBL/GenBank/DDBJ databases">
        <authorList>
            <person name="Vignale AGUSTIN F."/>
            <person name="Sosa J E."/>
            <person name="Modenutti C."/>
        </authorList>
    </citation>
    <scope>NUCLEOTIDE SEQUENCE [LARGE SCALE GENOMIC DNA]</scope>
</reference>
<feature type="compositionally biased region" description="Polar residues" evidence="1">
    <location>
        <begin position="1"/>
        <end position="11"/>
    </location>
</feature>
<name>A0ABC8TT14_9AQUA</name>
<gene>
    <name evidence="2" type="ORF">ILEXP_LOCUS41974</name>
</gene>
<dbReference type="AlphaFoldDB" id="A0ABC8TT14"/>
<feature type="compositionally biased region" description="Basic and acidic residues" evidence="1">
    <location>
        <begin position="19"/>
        <end position="29"/>
    </location>
</feature>